<sequence>MNSVRWSTHVIEIRDDDVTKRYRKGDVRALLDREWRALTLLDAHAPGLAPTPIAVDRDAVPPTVVMSRVPGVPLRGSPVDAARTAALAETLDALYRAVPYDRLARVPVRPDHQAGLVARLRTWHGRGPGPAAGSVVRAALREGMAWLDRPGLATAPDVPGAPVFGPGDGNLANYLWDEGASRIRVVDFEDSGRSDRAFELAEITEHVSGWVDGGFDATAFLGCFDLTAEEHVRLRECRRLLALTWLFILSFEDPAHRVNPPGTAERQAGRLRELLG</sequence>
<comment type="caution">
    <text evidence="2">The sequence shown here is derived from an EMBL/GenBank/DDBJ whole genome shotgun (WGS) entry which is preliminary data.</text>
</comment>
<gene>
    <name evidence="2" type="ORF">GCM10015535_21120</name>
</gene>
<dbReference type="RefSeq" id="WP_189543413.1">
    <property type="nucleotide sequence ID" value="NZ_BMTF01000005.1"/>
</dbReference>
<keyword evidence="3" id="KW-1185">Reference proteome</keyword>
<feature type="domain" description="Aminoglycoside phosphotransferase" evidence="1">
    <location>
        <begin position="6"/>
        <end position="218"/>
    </location>
</feature>
<dbReference type="InterPro" id="IPR011009">
    <property type="entry name" value="Kinase-like_dom_sf"/>
</dbReference>
<accession>A0ABQ2VVL2</accession>
<protein>
    <recommendedName>
        <fullName evidence="1">Aminoglycoside phosphotransferase domain-containing protein</fullName>
    </recommendedName>
</protein>
<evidence type="ECO:0000313" key="2">
    <source>
        <dbReference type="EMBL" id="GGV81353.1"/>
    </source>
</evidence>
<reference evidence="3" key="1">
    <citation type="journal article" date="2019" name="Int. J. Syst. Evol. Microbiol.">
        <title>The Global Catalogue of Microorganisms (GCM) 10K type strain sequencing project: providing services to taxonomists for standard genome sequencing and annotation.</title>
        <authorList>
            <consortium name="The Broad Institute Genomics Platform"/>
            <consortium name="The Broad Institute Genome Sequencing Center for Infectious Disease"/>
            <person name="Wu L."/>
            <person name="Ma J."/>
        </authorList>
    </citation>
    <scope>NUCLEOTIDE SEQUENCE [LARGE SCALE GENOMIC DNA]</scope>
    <source>
        <strain evidence="3">JCM 4376</strain>
    </source>
</reference>
<name>A0ABQ2VVL2_9ACTN</name>
<dbReference type="InterPro" id="IPR002575">
    <property type="entry name" value="Aminoglycoside_PTrfase"/>
</dbReference>
<organism evidence="2 3">
    <name type="scientific">Streptomyces gelaticus</name>
    <dbReference type="NCBI Taxonomy" id="285446"/>
    <lineage>
        <taxon>Bacteria</taxon>
        <taxon>Bacillati</taxon>
        <taxon>Actinomycetota</taxon>
        <taxon>Actinomycetes</taxon>
        <taxon>Kitasatosporales</taxon>
        <taxon>Streptomycetaceae</taxon>
        <taxon>Streptomyces</taxon>
    </lineage>
</organism>
<evidence type="ECO:0000313" key="3">
    <source>
        <dbReference type="Proteomes" id="UP000660675"/>
    </source>
</evidence>
<dbReference type="Pfam" id="PF01636">
    <property type="entry name" value="APH"/>
    <property type="match status" value="1"/>
</dbReference>
<dbReference type="SUPFAM" id="SSF56112">
    <property type="entry name" value="Protein kinase-like (PK-like)"/>
    <property type="match status" value="1"/>
</dbReference>
<evidence type="ECO:0000259" key="1">
    <source>
        <dbReference type="Pfam" id="PF01636"/>
    </source>
</evidence>
<proteinExistence type="predicted"/>
<dbReference type="Proteomes" id="UP000660675">
    <property type="component" value="Unassembled WGS sequence"/>
</dbReference>
<dbReference type="EMBL" id="BMTF01000005">
    <property type="protein sequence ID" value="GGV81353.1"/>
    <property type="molecule type" value="Genomic_DNA"/>
</dbReference>
<dbReference type="Gene3D" id="3.90.1200.10">
    <property type="match status" value="1"/>
</dbReference>